<evidence type="ECO:0000256" key="1">
    <source>
        <dbReference type="ARBA" id="ARBA00004167"/>
    </source>
</evidence>
<protein>
    <submittedName>
        <fullName evidence="8 9">UPF0389 protein CG9231-like</fullName>
    </submittedName>
</protein>
<keyword evidence="4 6" id="KW-1133">Transmembrane helix</keyword>
<evidence type="ECO:0000256" key="2">
    <source>
        <dbReference type="ARBA" id="ARBA00007363"/>
    </source>
</evidence>
<dbReference type="GeneID" id="106471219"/>
<dbReference type="Pfam" id="PF06388">
    <property type="entry name" value="DUF1075"/>
    <property type="match status" value="1"/>
</dbReference>
<dbReference type="PANTHER" id="PTHR13674">
    <property type="entry name" value="GROWTH AND TRANSFORMATION-DEPENDENT PROTEIN"/>
    <property type="match status" value="1"/>
</dbReference>
<dbReference type="InterPro" id="IPR009432">
    <property type="entry name" value="DUF1075"/>
</dbReference>
<feature type="transmembrane region" description="Helical" evidence="6">
    <location>
        <begin position="94"/>
        <end position="113"/>
    </location>
</feature>
<proteinExistence type="inferred from homology"/>
<gene>
    <name evidence="8 9" type="primary">LOC106471219</name>
</gene>
<dbReference type="RefSeq" id="XP_013787263.1">
    <property type="nucleotide sequence ID" value="XM_013931809.2"/>
</dbReference>
<comment type="subcellular location">
    <subcellularLocation>
        <location evidence="1">Membrane</location>
        <topology evidence="1">Single-pass membrane protein</topology>
    </subcellularLocation>
</comment>
<sequence length="138" mass="16018">MAHSIQRLGISMSGLSKMINRGYQRPLTLVRTTTSASKAETPVSSEHELTYHRPNSFEKRLLVWFRKYPSYVEVPDFIPQNVMERVRNKARIRLNIYFCILAAIGCFAMVVSGKKAHNRGESMRKINEEFHEKHAHKN</sequence>
<dbReference type="RefSeq" id="XP_022255549.1">
    <property type="nucleotide sequence ID" value="XM_022399841.1"/>
</dbReference>
<evidence type="ECO:0000313" key="8">
    <source>
        <dbReference type="RefSeq" id="XP_013787263.1"/>
    </source>
</evidence>
<evidence type="ECO:0000256" key="3">
    <source>
        <dbReference type="ARBA" id="ARBA00022692"/>
    </source>
</evidence>
<evidence type="ECO:0000313" key="7">
    <source>
        <dbReference type="Proteomes" id="UP000694941"/>
    </source>
</evidence>
<comment type="similarity">
    <text evidence="2">Belongs to the UPF0389 family.</text>
</comment>
<keyword evidence="5 6" id="KW-0472">Membrane</keyword>
<evidence type="ECO:0000256" key="5">
    <source>
        <dbReference type="ARBA" id="ARBA00023136"/>
    </source>
</evidence>
<organism evidence="7 8">
    <name type="scientific">Limulus polyphemus</name>
    <name type="common">Atlantic horseshoe crab</name>
    <dbReference type="NCBI Taxonomy" id="6850"/>
    <lineage>
        <taxon>Eukaryota</taxon>
        <taxon>Metazoa</taxon>
        <taxon>Ecdysozoa</taxon>
        <taxon>Arthropoda</taxon>
        <taxon>Chelicerata</taxon>
        <taxon>Merostomata</taxon>
        <taxon>Xiphosura</taxon>
        <taxon>Limulidae</taxon>
        <taxon>Limulus</taxon>
    </lineage>
</organism>
<evidence type="ECO:0000256" key="6">
    <source>
        <dbReference type="SAM" id="Phobius"/>
    </source>
</evidence>
<dbReference type="PANTHER" id="PTHR13674:SF5">
    <property type="entry name" value="UPF0389 PROTEIN CG9231"/>
    <property type="match status" value="1"/>
</dbReference>
<evidence type="ECO:0000256" key="4">
    <source>
        <dbReference type="ARBA" id="ARBA00022989"/>
    </source>
</evidence>
<evidence type="ECO:0000313" key="9">
    <source>
        <dbReference type="RefSeq" id="XP_022255549.1"/>
    </source>
</evidence>
<accession>A0ABM1BRI8</accession>
<reference evidence="8 9" key="1">
    <citation type="submission" date="2025-05" db="UniProtKB">
        <authorList>
            <consortium name="RefSeq"/>
        </authorList>
    </citation>
    <scope>IDENTIFICATION</scope>
    <source>
        <tissue evidence="8 9">Muscle</tissue>
    </source>
</reference>
<keyword evidence="3 6" id="KW-0812">Transmembrane</keyword>
<name>A0ABM1BRI8_LIMPO</name>
<keyword evidence="7" id="KW-1185">Reference proteome</keyword>
<dbReference type="Proteomes" id="UP000694941">
    <property type="component" value="Unplaced"/>
</dbReference>